<feature type="compositionally biased region" description="Low complexity" evidence="6">
    <location>
        <begin position="440"/>
        <end position="452"/>
    </location>
</feature>
<keyword evidence="9" id="KW-1185">Reference proteome</keyword>
<dbReference type="GO" id="GO:0016926">
    <property type="term" value="P:protein desumoylation"/>
    <property type="evidence" value="ECO:0007669"/>
    <property type="project" value="TreeGrafter"/>
</dbReference>
<evidence type="ECO:0000256" key="5">
    <source>
        <dbReference type="SAM" id="Coils"/>
    </source>
</evidence>
<dbReference type="AlphaFoldDB" id="A0A0D9QPM2"/>
<dbReference type="SUPFAM" id="SSF54001">
    <property type="entry name" value="Cysteine proteinases"/>
    <property type="match status" value="1"/>
</dbReference>
<evidence type="ECO:0000256" key="3">
    <source>
        <dbReference type="ARBA" id="ARBA00022801"/>
    </source>
</evidence>
<comment type="similarity">
    <text evidence="1">Belongs to the peptidase C48 family.</text>
</comment>
<feature type="compositionally biased region" description="Polar residues" evidence="6">
    <location>
        <begin position="506"/>
        <end position="519"/>
    </location>
</feature>
<feature type="coiled-coil region" evidence="5">
    <location>
        <begin position="749"/>
        <end position="783"/>
    </location>
</feature>
<keyword evidence="3" id="KW-0378">Hydrolase</keyword>
<evidence type="ECO:0000256" key="1">
    <source>
        <dbReference type="ARBA" id="ARBA00005234"/>
    </source>
</evidence>
<protein>
    <recommendedName>
        <fullName evidence="7">Ubiquitin-like protease family profile domain-containing protein</fullName>
    </recommendedName>
</protein>
<dbReference type="Gene3D" id="3.30.310.130">
    <property type="entry name" value="Ubiquitin-related"/>
    <property type="match status" value="1"/>
</dbReference>
<feature type="region of interest" description="Disordered" evidence="6">
    <location>
        <begin position="309"/>
        <end position="519"/>
    </location>
</feature>
<evidence type="ECO:0000313" key="9">
    <source>
        <dbReference type="Proteomes" id="UP000054561"/>
    </source>
</evidence>
<gene>
    <name evidence="8" type="ORF">AK88_01608</name>
</gene>
<feature type="compositionally biased region" description="Basic and acidic residues" evidence="6">
    <location>
        <begin position="230"/>
        <end position="243"/>
    </location>
</feature>
<dbReference type="PROSITE" id="PS50600">
    <property type="entry name" value="ULP_PROTEASE"/>
    <property type="match status" value="1"/>
</dbReference>
<dbReference type="InterPro" id="IPR038765">
    <property type="entry name" value="Papain-like_cys_pep_sf"/>
</dbReference>
<name>A0A0D9QPM2_PLAFR</name>
<dbReference type="PANTHER" id="PTHR12606">
    <property type="entry name" value="SENTRIN/SUMO-SPECIFIC PROTEASE"/>
    <property type="match status" value="1"/>
</dbReference>
<feature type="region of interest" description="Disordered" evidence="6">
    <location>
        <begin position="1"/>
        <end position="43"/>
    </location>
</feature>
<dbReference type="Pfam" id="PF02902">
    <property type="entry name" value="Peptidase_C48"/>
    <property type="match status" value="1"/>
</dbReference>
<reference evidence="8 9" key="1">
    <citation type="submission" date="2014-03" db="EMBL/GenBank/DDBJ databases">
        <title>The Genome Sequence of Plasmodium fragile nilgiri.</title>
        <authorList>
            <consortium name="The Broad Institute Genomics Platform"/>
            <consortium name="The Broad Institute Genome Sequencing Center for Infectious Disease"/>
            <person name="Neafsey D."/>
            <person name="Duraisingh M."/>
            <person name="Young S.K."/>
            <person name="Zeng Q."/>
            <person name="Gargeya S."/>
            <person name="Abouelleil A."/>
            <person name="Alvarado L."/>
            <person name="Chapman S.B."/>
            <person name="Gainer-Dewar J."/>
            <person name="Goldberg J."/>
            <person name="Griggs A."/>
            <person name="Gujja S."/>
            <person name="Hansen M."/>
            <person name="Howarth C."/>
            <person name="Imamovic A."/>
            <person name="Larimer J."/>
            <person name="Pearson M."/>
            <person name="Poon T.W."/>
            <person name="Priest M."/>
            <person name="Roberts A."/>
            <person name="Saif S."/>
            <person name="Shea T."/>
            <person name="Sykes S."/>
            <person name="Wortman J."/>
            <person name="Nusbaum C."/>
            <person name="Birren B."/>
        </authorList>
    </citation>
    <scope>NUCLEOTIDE SEQUENCE [LARGE SCALE GENOMIC DNA]</scope>
    <source>
        <strain evidence="9">nilgiri</strain>
    </source>
</reference>
<feature type="compositionally biased region" description="Basic and acidic residues" evidence="6">
    <location>
        <begin position="309"/>
        <end position="338"/>
    </location>
</feature>
<dbReference type="Proteomes" id="UP000054561">
    <property type="component" value="Unassembled WGS sequence"/>
</dbReference>
<dbReference type="EMBL" id="KQ001658">
    <property type="protein sequence ID" value="KJP88727.1"/>
    <property type="molecule type" value="Genomic_DNA"/>
</dbReference>
<evidence type="ECO:0000256" key="6">
    <source>
        <dbReference type="SAM" id="MobiDB-lite"/>
    </source>
</evidence>
<evidence type="ECO:0000256" key="4">
    <source>
        <dbReference type="ARBA" id="ARBA00022807"/>
    </source>
</evidence>
<feature type="compositionally biased region" description="Basic and acidic residues" evidence="6">
    <location>
        <begin position="411"/>
        <end position="430"/>
    </location>
</feature>
<keyword evidence="4" id="KW-0788">Thiol protease</keyword>
<feature type="region of interest" description="Disordered" evidence="6">
    <location>
        <begin position="692"/>
        <end position="733"/>
    </location>
</feature>
<feature type="compositionally biased region" description="Basic and acidic residues" evidence="6">
    <location>
        <begin position="345"/>
        <end position="355"/>
    </location>
</feature>
<feature type="domain" description="Ubiquitin-like protease family profile" evidence="7">
    <location>
        <begin position="832"/>
        <end position="1012"/>
    </location>
</feature>
<evidence type="ECO:0000259" key="7">
    <source>
        <dbReference type="PROSITE" id="PS50600"/>
    </source>
</evidence>
<dbReference type="Gene3D" id="1.10.418.20">
    <property type="match status" value="1"/>
</dbReference>
<accession>A0A0D9QPM2</accession>
<dbReference type="InterPro" id="IPR003653">
    <property type="entry name" value="Peptidase_C48_C"/>
</dbReference>
<feature type="region of interest" description="Disordered" evidence="6">
    <location>
        <begin position="71"/>
        <end position="179"/>
    </location>
</feature>
<feature type="compositionally biased region" description="Basic residues" evidence="6">
    <location>
        <begin position="128"/>
        <end position="167"/>
    </location>
</feature>
<keyword evidence="2" id="KW-0645">Protease</keyword>
<evidence type="ECO:0000256" key="2">
    <source>
        <dbReference type="ARBA" id="ARBA00022670"/>
    </source>
</evidence>
<feature type="compositionally biased region" description="Basic and acidic residues" evidence="6">
    <location>
        <begin position="698"/>
        <end position="727"/>
    </location>
</feature>
<feature type="compositionally biased region" description="Basic and acidic residues" evidence="6">
    <location>
        <begin position="74"/>
        <end position="127"/>
    </location>
</feature>
<evidence type="ECO:0000313" key="8">
    <source>
        <dbReference type="EMBL" id="KJP88727.1"/>
    </source>
</evidence>
<dbReference type="GO" id="GO:0016929">
    <property type="term" value="F:deSUMOylase activity"/>
    <property type="evidence" value="ECO:0007669"/>
    <property type="project" value="TreeGrafter"/>
</dbReference>
<feature type="compositionally biased region" description="Polar residues" evidence="6">
    <location>
        <begin position="244"/>
        <end position="253"/>
    </location>
</feature>
<dbReference type="OrthoDB" id="198735at2759"/>
<dbReference type="RefSeq" id="XP_012334666.1">
    <property type="nucleotide sequence ID" value="XM_012479243.1"/>
</dbReference>
<dbReference type="GO" id="GO:0006508">
    <property type="term" value="P:proteolysis"/>
    <property type="evidence" value="ECO:0007669"/>
    <property type="project" value="UniProtKB-KW"/>
</dbReference>
<sequence>MSRGYANLNAFVEKDKQDRWSTNRKGAGGGGGGTHKDSRRINQIERHKNGFVSRDLRSQASANDQHLFFIRGSRGGDHHDEGKKGSHRDVRPPRELYDQSERSQSRADHRVEHRVEHRANRKDDPKVGHTKPHKSSHHRHHKDAHRHHRRDSQRHHRGDSRRHHHHPQKEVVDTKDNSSGGLLWNCVKSVCSSFASVVKKNIFTYEDATNESGRGKIISDLSRLIDKNAQRNKQKDPLQDDHSTTTLSRNQNHMQRKDRRREEEFLEQGDNALNKYHEKMQRRMEKKKKKSASYEFSDNDLKNLFMLHSEERAEGPSQEDAKRVKGGEGRDGRSERVELGPGVVEKLDGAPHRVGAEAPVTGGPQSIPHIIVNNGSFTKRSQKEDLNSRGRRATHSSEEEHTLGRLGRLNRQSEEIRKKLEGEKEEDEGKKRKGSFPLPSASSNRTSDSSSDGDGEKDTLRNSLYSKDNIFRQLFEAGQEHSMEDGDEYEEGGGGMEGKLNGRQLAPSSKTNAPDQNGYINLEQGKTLLQNGLHQMGDQMSSLQNEKEDKLYYENIFEDFEQKGKSMEDPDDSSADSFKNIFYNRRKKKKGEVAPMEQREKTTSGADGEAKKSGSEVEEINAGDASNSDAASSLDTASHSKSPAHKGAHYFRSYIKSSEEITQIRFEFKQLMQTIDSFIVQNSTSEEIFGDKNAAQGNDHHSSDTQNSLKRESKNEAPYLEMDKGNEADAEEQSMRFIESVTSEDKSGYVILKNDEESLIEALEKLRIEKRKKDAKGRELDDEVNRIDKAHAPGLIDPDIFFKCINKDHYEKAAQILRQKGENLVLIDKFNVPLLYSQIKCLMDTKWLNDEVINFYMSMLQEYNTNNIKKDTANNFLPKIFTFSTFFFQSLSSNGTYNYNKVSRWTKRKKVDIFAFDLILIPLHVGGNHWTLGSINMKEKKIKLYDSLNMTNTKFFEYMRRYIVDEMRDKKQMELDVSEWEYSLDGRSEVGIPCQENGYDCGVFTCMFAKCLSFNRRFDFSQRDIKEIRMKMVSYERRERARGRLAGR</sequence>
<proteinExistence type="inferred from homology"/>
<dbReference type="PANTHER" id="PTHR12606:SF153">
    <property type="entry name" value="ULP1 PROTEASE FAMILY, CARBOXY-TERMINAL DOMAIN PROTEIN"/>
    <property type="match status" value="1"/>
</dbReference>
<dbReference type="GO" id="GO:0005634">
    <property type="term" value="C:nucleus"/>
    <property type="evidence" value="ECO:0007669"/>
    <property type="project" value="TreeGrafter"/>
</dbReference>
<feature type="region of interest" description="Disordered" evidence="6">
    <location>
        <begin position="230"/>
        <end position="273"/>
    </location>
</feature>
<keyword evidence="5" id="KW-0175">Coiled coil</keyword>
<feature type="region of interest" description="Disordered" evidence="6">
    <location>
        <begin position="586"/>
        <end position="645"/>
    </location>
</feature>
<feature type="compositionally biased region" description="Low complexity" evidence="6">
    <location>
        <begin position="622"/>
        <end position="640"/>
    </location>
</feature>
<dbReference type="OMA" id="EMRDKKQ"/>
<dbReference type="VEuPathDB" id="PlasmoDB:AK88_01608"/>
<organism evidence="8 9">
    <name type="scientific">Plasmodium fragile</name>
    <dbReference type="NCBI Taxonomy" id="5857"/>
    <lineage>
        <taxon>Eukaryota</taxon>
        <taxon>Sar</taxon>
        <taxon>Alveolata</taxon>
        <taxon>Apicomplexa</taxon>
        <taxon>Aconoidasida</taxon>
        <taxon>Haemosporida</taxon>
        <taxon>Plasmodiidae</taxon>
        <taxon>Plasmodium</taxon>
        <taxon>Plasmodium (Plasmodium)</taxon>
    </lineage>
</organism>
<feature type="compositionally biased region" description="Basic and acidic residues" evidence="6">
    <location>
        <begin position="597"/>
        <end position="615"/>
    </location>
</feature>
<dbReference type="GeneID" id="24266922"/>
<feature type="compositionally biased region" description="Basic and acidic residues" evidence="6">
    <location>
        <begin position="34"/>
        <end position="43"/>
    </location>
</feature>
<feature type="compositionally biased region" description="Basic and acidic residues" evidence="6">
    <location>
        <begin position="12"/>
        <end position="21"/>
    </location>
</feature>